<organism evidence="1">
    <name type="scientific">marine metagenome</name>
    <dbReference type="NCBI Taxonomy" id="408172"/>
    <lineage>
        <taxon>unclassified sequences</taxon>
        <taxon>metagenomes</taxon>
        <taxon>ecological metagenomes</taxon>
    </lineage>
</organism>
<sequence length="28" mass="3041">MLINLLVKIGVAHPNKTSTLEIASSSFR</sequence>
<name>A0A382LTT3_9ZZZZ</name>
<accession>A0A382LTT3</accession>
<gene>
    <name evidence="1" type="ORF">METZ01_LOCUS292009</name>
</gene>
<protein>
    <submittedName>
        <fullName evidence="1">Uncharacterized protein</fullName>
    </submittedName>
</protein>
<reference evidence="1" key="1">
    <citation type="submission" date="2018-05" db="EMBL/GenBank/DDBJ databases">
        <authorList>
            <person name="Lanie J.A."/>
            <person name="Ng W.-L."/>
            <person name="Kazmierczak K.M."/>
            <person name="Andrzejewski T.M."/>
            <person name="Davidsen T.M."/>
            <person name="Wayne K.J."/>
            <person name="Tettelin H."/>
            <person name="Glass J.I."/>
            <person name="Rusch D."/>
            <person name="Podicherti R."/>
            <person name="Tsui H.-C.T."/>
            <person name="Winkler M.E."/>
        </authorList>
    </citation>
    <scope>NUCLEOTIDE SEQUENCE</scope>
</reference>
<dbReference type="AlphaFoldDB" id="A0A382LTT3"/>
<proteinExistence type="predicted"/>
<dbReference type="EMBL" id="UINC01088697">
    <property type="protein sequence ID" value="SVC39155.1"/>
    <property type="molecule type" value="Genomic_DNA"/>
</dbReference>
<evidence type="ECO:0000313" key="1">
    <source>
        <dbReference type="EMBL" id="SVC39155.1"/>
    </source>
</evidence>